<evidence type="ECO:0000313" key="1">
    <source>
        <dbReference type="EMBL" id="NGO80291.1"/>
    </source>
</evidence>
<accession>A0A6G4XUK8</accession>
<keyword evidence="2" id="KW-1185">Reference proteome</keyword>
<dbReference type="EMBL" id="JAAKZW010000206">
    <property type="protein sequence ID" value="NGO80291.1"/>
    <property type="molecule type" value="Genomic_DNA"/>
</dbReference>
<comment type="caution">
    <text evidence="1">The sequence shown here is derived from an EMBL/GenBank/DDBJ whole genome shotgun (WGS) entry which is preliminary data.</text>
</comment>
<sequence>MTTTRGQLEWLPEPGTFWHVEASLHFDAVLISRHLGLKVIEHLGDRCGAIICDAWSRMLFFLTPPDSTMGWDERETNACGPSTFVAVPPLGAPEHLLHWAREPDEERLFTEAEALRRAIRQTIAVTLGPRTEHFG</sequence>
<proteinExistence type="predicted"/>
<protein>
    <submittedName>
        <fullName evidence="1">Uncharacterized protein</fullName>
    </submittedName>
</protein>
<organism evidence="1 2">
    <name type="scientific">Streptomyces mesophilus</name>
    <dbReference type="NCBI Taxonomy" id="1775132"/>
    <lineage>
        <taxon>Bacteria</taxon>
        <taxon>Bacillati</taxon>
        <taxon>Actinomycetota</taxon>
        <taxon>Actinomycetes</taxon>
        <taxon>Kitasatosporales</taxon>
        <taxon>Streptomycetaceae</taxon>
        <taxon>Streptomyces</taxon>
    </lineage>
</organism>
<dbReference type="AlphaFoldDB" id="A0A6G4XUK8"/>
<gene>
    <name evidence="1" type="ORF">G6045_32215</name>
</gene>
<name>A0A6G4XUK8_9ACTN</name>
<dbReference type="Proteomes" id="UP000481109">
    <property type="component" value="Unassembled WGS sequence"/>
</dbReference>
<evidence type="ECO:0000313" key="2">
    <source>
        <dbReference type="Proteomes" id="UP000481109"/>
    </source>
</evidence>
<dbReference type="RefSeq" id="WP_165335719.1">
    <property type="nucleotide sequence ID" value="NZ_JAAKZW010000206.1"/>
</dbReference>
<reference evidence="1 2" key="1">
    <citation type="submission" date="2020-02" db="EMBL/GenBank/DDBJ databases">
        <title>Whole-genome analyses of novel actinobacteria.</title>
        <authorList>
            <person name="Sahin N."/>
            <person name="Tokatli A."/>
        </authorList>
    </citation>
    <scope>NUCLEOTIDE SEQUENCE [LARGE SCALE GENOMIC DNA]</scope>
    <source>
        <strain evidence="1 2">YC504</strain>
    </source>
</reference>